<reference evidence="4 5" key="1">
    <citation type="submission" date="2019-09" db="EMBL/GenBank/DDBJ databases">
        <title>Characterization of the phylogenetic diversity of two novel species belonging to the genus Bifidobacterium: Bifidobacterium cebidarum sp. nov. and Bifidobacterium leontopitheci sp. nov.</title>
        <authorList>
            <person name="Lugli G.A."/>
            <person name="Duranti S."/>
            <person name="Milani C."/>
            <person name="Turroni F."/>
            <person name="Ventura M."/>
        </authorList>
    </citation>
    <scope>NUCLEOTIDE SEQUENCE [LARGE SCALE GENOMIC DNA]</scope>
    <source>
        <strain evidence="4 5">LMG 31471</strain>
    </source>
</reference>
<feature type="transmembrane region" description="Helical" evidence="3">
    <location>
        <begin position="150"/>
        <end position="173"/>
    </location>
</feature>
<organism evidence="4 5">
    <name type="scientific">Bifidobacterium leontopitheci</name>
    <dbReference type="NCBI Taxonomy" id="2650774"/>
    <lineage>
        <taxon>Bacteria</taxon>
        <taxon>Bacillati</taxon>
        <taxon>Actinomycetota</taxon>
        <taxon>Actinomycetes</taxon>
        <taxon>Bifidobacteriales</taxon>
        <taxon>Bifidobacteriaceae</taxon>
        <taxon>Bifidobacterium</taxon>
    </lineage>
</organism>
<dbReference type="Pfam" id="PF07690">
    <property type="entry name" value="MFS_1"/>
    <property type="match status" value="1"/>
</dbReference>
<feature type="transmembrane region" description="Helical" evidence="3">
    <location>
        <begin position="217"/>
        <end position="239"/>
    </location>
</feature>
<feature type="transmembrane region" description="Helical" evidence="3">
    <location>
        <begin position="109"/>
        <end position="129"/>
    </location>
</feature>
<feature type="transmembrane region" description="Helical" evidence="3">
    <location>
        <begin position="50"/>
        <end position="69"/>
    </location>
</feature>
<dbReference type="Gene3D" id="1.20.1250.20">
    <property type="entry name" value="MFS general substrate transporter like domains"/>
    <property type="match status" value="2"/>
</dbReference>
<dbReference type="PANTHER" id="PTHR43702">
    <property type="entry name" value="L-FUCOSE-PROTON SYMPORTER"/>
    <property type="match status" value="1"/>
</dbReference>
<feature type="transmembrane region" description="Helical" evidence="3">
    <location>
        <begin position="81"/>
        <end position="103"/>
    </location>
</feature>
<keyword evidence="2" id="KW-1003">Cell membrane</keyword>
<dbReference type="RefSeq" id="WP_152234945.1">
    <property type="nucleotide sequence ID" value="NZ_JBHSKZ010000020.1"/>
</dbReference>
<dbReference type="GO" id="GO:0022857">
    <property type="term" value="F:transmembrane transporter activity"/>
    <property type="evidence" value="ECO:0007669"/>
    <property type="project" value="InterPro"/>
</dbReference>
<evidence type="ECO:0000313" key="5">
    <source>
        <dbReference type="Proteomes" id="UP000441772"/>
    </source>
</evidence>
<feature type="transmembrane region" description="Helical" evidence="3">
    <location>
        <begin position="379"/>
        <end position="401"/>
    </location>
</feature>
<keyword evidence="3" id="KW-0472">Membrane</keyword>
<name>A0A6I1GTR0_9BIFI</name>
<dbReference type="PANTHER" id="PTHR43702:SF3">
    <property type="entry name" value="PROTEIN TSGA"/>
    <property type="match status" value="1"/>
</dbReference>
<comment type="subcellular location">
    <subcellularLocation>
        <location evidence="1">Cell inner membrane</location>
        <topology evidence="1">Multi-pass membrane protein</topology>
    </subcellularLocation>
</comment>
<dbReference type="AlphaFoldDB" id="A0A6I1GTR0"/>
<feature type="transmembrane region" description="Helical" evidence="3">
    <location>
        <begin position="179"/>
        <end position="196"/>
    </location>
</feature>
<keyword evidence="5" id="KW-1185">Reference proteome</keyword>
<dbReference type="InterPro" id="IPR036259">
    <property type="entry name" value="MFS_trans_sf"/>
</dbReference>
<accession>A0A6I1GTR0</accession>
<evidence type="ECO:0000256" key="3">
    <source>
        <dbReference type="SAM" id="Phobius"/>
    </source>
</evidence>
<dbReference type="Proteomes" id="UP000441772">
    <property type="component" value="Unassembled WGS sequence"/>
</dbReference>
<dbReference type="GO" id="GO:0005886">
    <property type="term" value="C:plasma membrane"/>
    <property type="evidence" value="ECO:0007669"/>
    <property type="project" value="UniProtKB-SubCell"/>
</dbReference>
<sequence>MSDESQSRTATLGRGAMIPVMASFLVLSFIDFVGTATNYVKPEYDLSNTVANLFTTMACFWFLIFSAPTSVLMSKIGRRKTVLVSILVTLFAMAFPIVGYALFDTEKNPVRFVLLVISFVLLGVGNTLMQVSLNPLLGMFAHGDKLAATLNIGQGIKACTSLLTPLIVSWFAIAFGKWWLVYVLYLVIGIVIYVLLSADKIEETEVNPDTKTTIGGCLSLLKDPVVLLCFFGIIMHMTIDVSVNAQGPRILADMTGWSPAAAASFNTIYYASRAVSSLGGVYVLSKISNKAGLRISTVMLVASMVLMGAYSLWGAGMTPFVYYAAMCLAGLGNSNMFTLYMERAMLVHPDRKNEISALMIMGLFGGAVFPPIVGAAADAFGQIGGVTVMFIVVLFAVFCSLDYKVLLSKQERAALK</sequence>
<evidence type="ECO:0000313" key="4">
    <source>
        <dbReference type="EMBL" id="KAB7789841.1"/>
    </source>
</evidence>
<dbReference type="InterPro" id="IPR011701">
    <property type="entry name" value="MFS"/>
</dbReference>
<dbReference type="SUPFAM" id="SSF103473">
    <property type="entry name" value="MFS general substrate transporter"/>
    <property type="match status" value="1"/>
</dbReference>
<feature type="transmembrane region" description="Helical" evidence="3">
    <location>
        <begin position="291"/>
        <end position="314"/>
    </location>
</feature>
<evidence type="ECO:0000256" key="1">
    <source>
        <dbReference type="ARBA" id="ARBA00004429"/>
    </source>
</evidence>
<keyword evidence="3" id="KW-1133">Transmembrane helix</keyword>
<gene>
    <name evidence="4" type="ORF">F7D09_1633</name>
</gene>
<dbReference type="EMBL" id="WBVT01000029">
    <property type="protein sequence ID" value="KAB7789841.1"/>
    <property type="molecule type" value="Genomic_DNA"/>
</dbReference>
<proteinExistence type="predicted"/>
<feature type="transmembrane region" description="Helical" evidence="3">
    <location>
        <begin position="353"/>
        <end position="373"/>
    </location>
</feature>
<evidence type="ECO:0000256" key="2">
    <source>
        <dbReference type="ARBA" id="ARBA00022475"/>
    </source>
</evidence>
<feature type="transmembrane region" description="Helical" evidence="3">
    <location>
        <begin position="12"/>
        <end position="30"/>
    </location>
</feature>
<protein>
    <submittedName>
        <fullName evidence="4">MFS transporter</fullName>
    </submittedName>
</protein>
<dbReference type="InterPro" id="IPR050375">
    <property type="entry name" value="MFS_TsgA-like"/>
</dbReference>
<keyword evidence="3" id="KW-0812">Transmembrane</keyword>
<feature type="transmembrane region" description="Helical" evidence="3">
    <location>
        <begin position="320"/>
        <end position="341"/>
    </location>
</feature>
<comment type="caution">
    <text evidence="4">The sequence shown here is derived from an EMBL/GenBank/DDBJ whole genome shotgun (WGS) entry which is preliminary data.</text>
</comment>